<dbReference type="AlphaFoldDB" id="A0A2P2N2X6"/>
<proteinExistence type="predicted"/>
<sequence>MKPNYTRIASRKLLPTNSKKIQSLVPNCFSLFFFSNL</sequence>
<organism evidence="1">
    <name type="scientific">Rhizophora mucronata</name>
    <name type="common">Asiatic mangrove</name>
    <dbReference type="NCBI Taxonomy" id="61149"/>
    <lineage>
        <taxon>Eukaryota</taxon>
        <taxon>Viridiplantae</taxon>
        <taxon>Streptophyta</taxon>
        <taxon>Embryophyta</taxon>
        <taxon>Tracheophyta</taxon>
        <taxon>Spermatophyta</taxon>
        <taxon>Magnoliopsida</taxon>
        <taxon>eudicotyledons</taxon>
        <taxon>Gunneridae</taxon>
        <taxon>Pentapetalae</taxon>
        <taxon>rosids</taxon>
        <taxon>fabids</taxon>
        <taxon>Malpighiales</taxon>
        <taxon>Rhizophoraceae</taxon>
        <taxon>Rhizophora</taxon>
    </lineage>
</organism>
<reference evidence="1" key="1">
    <citation type="submission" date="2018-02" db="EMBL/GenBank/DDBJ databases">
        <title>Rhizophora mucronata_Transcriptome.</title>
        <authorList>
            <person name="Meera S.P."/>
            <person name="Sreeshan A."/>
            <person name="Augustine A."/>
        </authorList>
    </citation>
    <scope>NUCLEOTIDE SEQUENCE</scope>
    <source>
        <tissue evidence="1">Leaf</tissue>
    </source>
</reference>
<dbReference type="EMBL" id="GGEC01056350">
    <property type="protein sequence ID" value="MBX36834.1"/>
    <property type="molecule type" value="Transcribed_RNA"/>
</dbReference>
<accession>A0A2P2N2X6</accession>
<protein>
    <submittedName>
        <fullName evidence="1">Uncharacterized protein</fullName>
    </submittedName>
</protein>
<evidence type="ECO:0000313" key="1">
    <source>
        <dbReference type="EMBL" id="MBX36834.1"/>
    </source>
</evidence>
<name>A0A2P2N2X6_RHIMU</name>